<dbReference type="GeneID" id="77216675"/>
<gene>
    <name evidence="7" type="ORF">JH395_14870</name>
    <name evidence="5" type="ORF">Lp19_0889</name>
    <name evidence="6" type="ORF">NAB2_2801</name>
    <name evidence="4" type="ORF">Nizo2260_0083</name>
</gene>
<feature type="region of interest" description="Disordered" evidence="1">
    <location>
        <begin position="53"/>
        <end position="79"/>
    </location>
</feature>
<reference evidence="7 11" key="2">
    <citation type="submission" date="2020-12" db="EMBL/GenBank/DDBJ databases">
        <title>Whole genome sequencing of Lactobacillus plantarum PC518.</title>
        <authorList>
            <person name="Guo Q."/>
        </authorList>
    </citation>
    <scope>NUCLEOTIDE SEQUENCE [LARGE SCALE GENOMIC DNA]</scope>
    <source>
        <strain evidence="7 11">PC518</strain>
    </source>
</reference>
<evidence type="ECO:0000313" key="5">
    <source>
        <dbReference type="EMBL" id="KZU96913.1"/>
    </source>
</evidence>
<dbReference type="Proteomes" id="UP000076872">
    <property type="component" value="Unassembled WGS sequence"/>
</dbReference>
<dbReference type="AlphaFoldDB" id="A0A0G9GM76"/>
<sequence length="245" mass="24646">MLVRVSKLVSGILVASSLLVSSGVIAQADTPAAPNADSTANTTGTTDIQAMFKGNSSPVSPVNPDNPNKPDNSGDSGNGAKAGGGLSLIYVSNKLDFGSHEIDVLNPETYTAAETDSDLSGLWNKKAVTEVSDVRGSNAGWTLAVAGSSLTGTDGSVMKGATLQLPKGTVTNSGATNNGVQSTEALNVLDGNSATVLSAAKDHGAGVTVDQIDPSNVKLTVPANTAKAQGYQTTLNWSLSDTPAS</sequence>
<evidence type="ECO:0000313" key="8">
    <source>
        <dbReference type="Proteomes" id="UP000076872"/>
    </source>
</evidence>
<dbReference type="OMA" id="AKENQGM"/>
<feature type="signal peptide" evidence="2">
    <location>
        <begin position="1"/>
        <end position="26"/>
    </location>
</feature>
<dbReference type="KEGG" id="lpb:SH83_15270"/>
<dbReference type="RefSeq" id="WP_003641620.1">
    <property type="nucleotide sequence ID" value="NZ_AP018405.1"/>
</dbReference>
<name>A0A0G9GM76_LACPN</name>
<evidence type="ECO:0000313" key="11">
    <source>
        <dbReference type="Proteomes" id="UP000595466"/>
    </source>
</evidence>
<protein>
    <submittedName>
        <fullName evidence="5">Extracellular protein</fullName>
    </submittedName>
    <submittedName>
        <fullName evidence="7">WxL domain-containing protein</fullName>
    </submittedName>
</protein>
<evidence type="ECO:0000313" key="9">
    <source>
        <dbReference type="Proteomes" id="UP000076882"/>
    </source>
</evidence>
<evidence type="ECO:0000313" key="10">
    <source>
        <dbReference type="Proteomes" id="UP000076989"/>
    </source>
</evidence>
<dbReference type="Proteomes" id="UP000076989">
    <property type="component" value="Unassembled WGS sequence"/>
</dbReference>
<dbReference type="InterPro" id="IPR027994">
    <property type="entry name" value="WxL_dom"/>
</dbReference>
<keyword evidence="2" id="KW-0732">Signal</keyword>
<dbReference type="Proteomes" id="UP000076882">
    <property type="component" value="Unassembled WGS sequence"/>
</dbReference>
<evidence type="ECO:0000256" key="2">
    <source>
        <dbReference type="SAM" id="SignalP"/>
    </source>
</evidence>
<dbReference type="Proteomes" id="UP000595466">
    <property type="component" value="Chromosome"/>
</dbReference>
<evidence type="ECO:0000256" key="1">
    <source>
        <dbReference type="SAM" id="MobiDB-lite"/>
    </source>
</evidence>
<dbReference type="EMBL" id="LUXM01000018">
    <property type="protein sequence ID" value="KZU96913.1"/>
    <property type="molecule type" value="Genomic_DNA"/>
</dbReference>
<organism evidence="5 9">
    <name type="scientific">Lactiplantibacillus plantarum</name>
    <name type="common">Lactobacillus plantarum</name>
    <dbReference type="NCBI Taxonomy" id="1590"/>
    <lineage>
        <taxon>Bacteria</taxon>
        <taxon>Bacillati</taxon>
        <taxon>Bacillota</taxon>
        <taxon>Bacilli</taxon>
        <taxon>Lactobacillales</taxon>
        <taxon>Lactobacillaceae</taxon>
        <taxon>Lactiplantibacillus</taxon>
    </lineage>
</organism>
<evidence type="ECO:0000313" key="4">
    <source>
        <dbReference type="EMBL" id="KZU08430.1"/>
    </source>
</evidence>
<dbReference type="PATRIC" id="fig|1590.142.peg.3243"/>
<accession>A0A0G9GM76</accession>
<evidence type="ECO:0000259" key="3">
    <source>
        <dbReference type="Pfam" id="PF13731"/>
    </source>
</evidence>
<dbReference type="EMBL" id="LUWI01000005">
    <property type="protein sequence ID" value="KZU08430.1"/>
    <property type="molecule type" value="Genomic_DNA"/>
</dbReference>
<dbReference type="EMBL" id="CP066817">
    <property type="protein sequence ID" value="QQM60966.1"/>
    <property type="molecule type" value="Genomic_DNA"/>
</dbReference>
<dbReference type="EMBL" id="LUXO01000033">
    <property type="protein sequence ID" value="KZV02181.1"/>
    <property type="molecule type" value="Genomic_DNA"/>
</dbReference>
<evidence type="ECO:0000313" key="7">
    <source>
        <dbReference type="EMBL" id="QQM60966.1"/>
    </source>
</evidence>
<reference evidence="8 9" key="1">
    <citation type="submission" date="2016-03" db="EMBL/GenBank/DDBJ databases">
        <title>Comparative genomics of 54 Lactobacillus plantarum strains reveals genomic uncoupling from niche constraints.</title>
        <authorList>
            <person name="Martino M.E."/>
        </authorList>
    </citation>
    <scope>NUCLEOTIDE SEQUENCE [LARGE SCALE GENOMIC DNA]</scope>
    <source>
        <strain evidence="5 9">19.1</strain>
        <strain evidence="6 8">NAB2</strain>
        <strain evidence="4 10">Nizo2260</strain>
    </source>
</reference>
<dbReference type="Pfam" id="PF13731">
    <property type="entry name" value="WxL"/>
    <property type="match status" value="1"/>
</dbReference>
<feature type="compositionally biased region" description="Low complexity" evidence="1">
    <location>
        <begin position="53"/>
        <end position="75"/>
    </location>
</feature>
<feature type="chain" id="PRO_5043120296" evidence="2">
    <location>
        <begin position="27"/>
        <end position="245"/>
    </location>
</feature>
<evidence type="ECO:0000313" key="6">
    <source>
        <dbReference type="EMBL" id="KZV02181.1"/>
    </source>
</evidence>
<feature type="domain" description="WxL" evidence="3">
    <location>
        <begin position="40"/>
        <end position="243"/>
    </location>
</feature>
<proteinExistence type="predicted"/>